<evidence type="ECO:0000313" key="1">
    <source>
        <dbReference type="EMBL" id="GFY59945.1"/>
    </source>
</evidence>
<proteinExistence type="predicted"/>
<organism evidence="1 2">
    <name type="scientific">Trichonephila inaurata madagascariensis</name>
    <dbReference type="NCBI Taxonomy" id="2747483"/>
    <lineage>
        <taxon>Eukaryota</taxon>
        <taxon>Metazoa</taxon>
        <taxon>Ecdysozoa</taxon>
        <taxon>Arthropoda</taxon>
        <taxon>Chelicerata</taxon>
        <taxon>Arachnida</taxon>
        <taxon>Araneae</taxon>
        <taxon>Araneomorphae</taxon>
        <taxon>Entelegynae</taxon>
        <taxon>Araneoidea</taxon>
        <taxon>Nephilidae</taxon>
        <taxon>Trichonephila</taxon>
        <taxon>Trichonephila inaurata</taxon>
    </lineage>
</organism>
<accession>A0A8X6XU27</accession>
<reference evidence="1" key="1">
    <citation type="submission" date="2020-08" db="EMBL/GenBank/DDBJ databases">
        <title>Multicomponent nature underlies the extraordinary mechanical properties of spider dragline silk.</title>
        <authorList>
            <person name="Kono N."/>
            <person name="Nakamura H."/>
            <person name="Mori M."/>
            <person name="Yoshida Y."/>
            <person name="Ohtoshi R."/>
            <person name="Malay A.D."/>
            <person name="Moran D.A.P."/>
            <person name="Tomita M."/>
            <person name="Numata K."/>
            <person name="Arakawa K."/>
        </authorList>
    </citation>
    <scope>NUCLEOTIDE SEQUENCE</scope>
</reference>
<name>A0A8X6XU27_9ARAC</name>
<sequence length="86" mass="9444">MSGIEFHEGMPFDVEDITNAFIIIDDLMNTEPGNSYQSEEGYHPPSPDLGGFPPSFVCLSLNPLHKALFQKTQISTTSILSRSGRA</sequence>
<dbReference type="OrthoDB" id="6425971at2759"/>
<dbReference type="AlphaFoldDB" id="A0A8X6XU27"/>
<comment type="caution">
    <text evidence="1">The sequence shown here is derived from an EMBL/GenBank/DDBJ whole genome shotgun (WGS) entry which is preliminary data.</text>
</comment>
<keyword evidence="2" id="KW-1185">Reference proteome</keyword>
<dbReference type="EMBL" id="BMAV01012892">
    <property type="protein sequence ID" value="GFY59945.1"/>
    <property type="molecule type" value="Genomic_DNA"/>
</dbReference>
<dbReference type="Proteomes" id="UP000886998">
    <property type="component" value="Unassembled WGS sequence"/>
</dbReference>
<protein>
    <submittedName>
        <fullName evidence="1">Uncharacterized protein</fullName>
    </submittedName>
</protein>
<evidence type="ECO:0000313" key="2">
    <source>
        <dbReference type="Proteomes" id="UP000886998"/>
    </source>
</evidence>
<gene>
    <name evidence="1" type="ORF">TNIN_219811</name>
</gene>